<evidence type="ECO:0000256" key="1">
    <source>
        <dbReference type="SAM" id="MobiDB-lite"/>
    </source>
</evidence>
<dbReference type="RefSeq" id="WP_183590088.1">
    <property type="nucleotide sequence ID" value="NZ_JACHCA010000028.1"/>
</dbReference>
<feature type="compositionally biased region" description="Basic and acidic residues" evidence="1">
    <location>
        <begin position="57"/>
        <end position="69"/>
    </location>
</feature>
<protein>
    <submittedName>
        <fullName evidence="2">Uncharacterized protein YgfB (UPF0149 family)</fullName>
    </submittedName>
</protein>
<proteinExistence type="predicted"/>
<sequence length="69" mass="7902">MTIEAGQIKKQALNLPEWVMAFIQILAQKQSLENQQEPKQETLQDISKRLKLGSGYGRDDNEQSRGMKL</sequence>
<dbReference type="AlphaFoldDB" id="A0A841JMI7"/>
<feature type="compositionally biased region" description="Basic and acidic residues" evidence="1">
    <location>
        <begin position="36"/>
        <end position="48"/>
    </location>
</feature>
<evidence type="ECO:0000313" key="3">
    <source>
        <dbReference type="Proteomes" id="UP000548326"/>
    </source>
</evidence>
<gene>
    <name evidence="2" type="ORF">HDF22_005805</name>
</gene>
<evidence type="ECO:0000313" key="2">
    <source>
        <dbReference type="EMBL" id="MBB6131654.1"/>
    </source>
</evidence>
<accession>A0A841JMI7</accession>
<dbReference type="EMBL" id="JACHCA010000028">
    <property type="protein sequence ID" value="MBB6131654.1"/>
    <property type="molecule type" value="Genomic_DNA"/>
</dbReference>
<comment type="caution">
    <text evidence="2">The sequence shown here is derived from an EMBL/GenBank/DDBJ whole genome shotgun (WGS) entry which is preliminary data.</text>
</comment>
<name>A0A841JMI7_9SPHI</name>
<reference evidence="2 3" key="1">
    <citation type="submission" date="2020-08" db="EMBL/GenBank/DDBJ databases">
        <title>Genomic Encyclopedia of Type Strains, Phase IV (KMG-V): Genome sequencing to study the core and pangenomes of soil and plant-associated prokaryotes.</title>
        <authorList>
            <person name="Whitman W."/>
        </authorList>
    </citation>
    <scope>NUCLEOTIDE SEQUENCE [LARGE SCALE GENOMIC DNA]</scope>
    <source>
        <strain evidence="2 3">MP601</strain>
    </source>
</reference>
<dbReference type="Proteomes" id="UP000548326">
    <property type="component" value="Unassembled WGS sequence"/>
</dbReference>
<feature type="region of interest" description="Disordered" evidence="1">
    <location>
        <begin position="32"/>
        <end position="69"/>
    </location>
</feature>
<organism evidence="2 3">
    <name type="scientific">Mucilaginibacter lappiensis</name>
    <dbReference type="NCBI Taxonomy" id="354630"/>
    <lineage>
        <taxon>Bacteria</taxon>
        <taxon>Pseudomonadati</taxon>
        <taxon>Bacteroidota</taxon>
        <taxon>Sphingobacteriia</taxon>
        <taxon>Sphingobacteriales</taxon>
        <taxon>Sphingobacteriaceae</taxon>
        <taxon>Mucilaginibacter</taxon>
    </lineage>
</organism>